<protein>
    <submittedName>
        <fullName evidence="1">NAD(P)-binding protein</fullName>
    </submittedName>
</protein>
<proteinExistence type="predicted"/>
<comment type="caution">
    <text evidence="1">The sequence shown here is derived from an EMBL/GenBank/DDBJ whole genome shotgun (WGS) entry which is preliminary data.</text>
</comment>
<name>A0ACB6QKF3_9PLEO</name>
<evidence type="ECO:0000313" key="1">
    <source>
        <dbReference type="EMBL" id="KAF2467418.1"/>
    </source>
</evidence>
<organism evidence="1 2">
    <name type="scientific">Lindgomyces ingoldianus</name>
    <dbReference type="NCBI Taxonomy" id="673940"/>
    <lineage>
        <taxon>Eukaryota</taxon>
        <taxon>Fungi</taxon>
        <taxon>Dikarya</taxon>
        <taxon>Ascomycota</taxon>
        <taxon>Pezizomycotina</taxon>
        <taxon>Dothideomycetes</taxon>
        <taxon>Pleosporomycetidae</taxon>
        <taxon>Pleosporales</taxon>
        <taxon>Lindgomycetaceae</taxon>
        <taxon>Lindgomyces</taxon>
    </lineage>
</organism>
<sequence>MPHTLVTGANSFVAAHIINELIANGHTVTGTVRRTSAGEALFEGHPEWKEKLDFVVIEDYAKEGAFDSVFQKQQFDYIVHIAAPLLDNPEHTDYDTHFLKPSNASTEYTNETWSNITPEQAREMQNAYISYCSSKKEAELSVWEFVKTEKPKFAVTVFLPALIFGPPLQSLKDLNHLNFSTNVFYKLFNGTYDEIPNTHDGLFPSYIDVRDLATAHVRALTTPGAANKRFLIGGQPLSTSGIVKTLAALAEKGILPELNDRLPKDTGKDNNITPARIRAEEANELLGMKLRSAEETFGDVAKKILELEKEGK</sequence>
<keyword evidence="2" id="KW-1185">Reference proteome</keyword>
<dbReference type="EMBL" id="MU003520">
    <property type="protein sequence ID" value="KAF2467418.1"/>
    <property type="molecule type" value="Genomic_DNA"/>
</dbReference>
<dbReference type="Proteomes" id="UP000799755">
    <property type="component" value="Unassembled WGS sequence"/>
</dbReference>
<evidence type="ECO:0000313" key="2">
    <source>
        <dbReference type="Proteomes" id="UP000799755"/>
    </source>
</evidence>
<gene>
    <name evidence="1" type="ORF">BDR25DRAFT_291796</name>
</gene>
<accession>A0ACB6QKF3</accession>
<reference evidence="1" key="1">
    <citation type="journal article" date="2020" name="Stud. Mycol.">
        <title>101 Dothideomycetes genomes: a test case for predicting lifestyles and emergence of pathogens.</title>
        <authorList>
            <person name="Haridas S."/>
            <person name="Albert R."/>
            <person name="Binder M."/>
            <person name="Bloem J."/>
            <person name="Labutti K."/>
            <person name="Salamov A."/>
            <person name="Andreopoulos B."/>
            <person name="Baker S."/>
            <person name="Barry K."/>
            <person name="Bills G."/>
            <person name="Bluhm B."/>
            <person name="Cannon C."/>
            <person name="Castanera R."/>
            <person name="Culley D."/>
            <person name="Daum C."/>
            <person name="Ezra D."/>
            <person name="Gonzalez J."/>
            <person name="Henrissat B."/>
            <person name="Kuo A."/>
            <person name="Liang C."/>
            <person name="Lipzen A."/>
            <person name="Lutzoni F."/>
            <person name="Magnuson J."/>
            <person name="Mondo S."/>
            <person name="Nolan M."/>
            <person name="Ohm R."/>
            <person name="Pangilinan J."/>
            <person name="Park H.-J."/>
            <person name="Ramirez L."/>
            <person name="Alfaro M."/>
            <person name="Sun H."/>
            <person name="Tritt A."/>
            <person name="Yoshinaga Y."/>
            <person name="Zwiers L.-H."/>
            <person name="Turgeon B."/>
            <person name="Goodwin S."/>
            <person name="Spatafora J."/>
            <person name="Crous P."/>
            <person name="Grigoriev I."/>
        </authorList>
    </citation>
    <scope>NUCLEOTIDE SEQUENCE</scope>
    <source>
        <strain evidence="1">ATCC 200398</strain>
    </source>
</reference>